<proteinExistence type="inferred from homology"/>
<dbReference type="InterPro" id="IPR009197">
    <property type="entry name" value="MlrC"/>
</dbReference>
<protein>
    <recommendedName>
        <fullName evidence="1">Microcystinase C</fullName>
        <shortName evidence="1">MlrC</shortName>
    </recommendedName>
</protein>
<keyword evidence="1" id="KW-0479">Metal-binding</keyword>
<evidence type="ECO:0000256" key="1">
    <source>
        <dbReference type="PIRNR" id="PIRNR012702"/>
    </source>
</evidence>
<dbReference type="InterPro" id="IPR015995">
    <property type="entry name" value="MlrC_N"/>
</dbReference>
<dbReference type="Proteomes" id="UP000190135">
    <property type="component" value="Unassembled WGS sequence"/>
</dbReference>
<organism evidence="4 5">
    <name type="scientific">Consotaella salsifontis</name>
    <dbReference type="NCBI Taxonomy" id="1365950"/>
    <lineage>
        <taxon>Bacteria</taxon>
        <taxon>Pseudomonadati</taxon>
        <taxon>Pseudomonadota</taxon>
        <taxon>Alphaproteobacteria</taxon>
        <taxon>Hyphomicrobiales</taxon>
        <taxon>Aurantimonadaceae</taxon>
        <taxon>Consotaella</taxon>
    </lineage>
</organism>
<evidence type="ECO:0000259" key="2">
    <source>
        <dbReference type="Pfam" id="PF07171"/>
    </source>
</evidence>
<dbReference type="InterPro" id="IPR010799">
    <property type="entry name" value="MlrC_C"/>
</dbReference>
<sequence length="486" mass="51954">MRIAVGGIHVECSTYNPVLMEERDFNVVRGDELIRSPRFAFLKDYEAQFLPTLHARAVPGGPVSRATYEAFKADFLARLAALGPLDGLYLPMHGAMNVEGMEDAEGDWITAARAVVGDDVPVSASYDLHGNLSQRIIDALDMYSTYRTAPHIDVEETMRRAVTMLVESIRTGVRPILLWAPVPVVLPGERTSTEDQPAKGLYAALPAIDALPGIWDASLNVGYVWADEPRATAAAILSGTDRDALETQAKALARSYWGARDAFVFGPKTGSIEECVGWALASPTHPVILADSGDNPTGGGVGDRADVLAELIDKGASDTIVVGITDRPAAEAAYAAGLGATVSLTVGGSLDPSSPRVTVEATVVHLVEAAAPAEREAVVRFGGITLVLAARRRPYHNIEDFTRLGLDPKAAGIVVVKSGYLSPELAPIANPNLMALSPGVVDQFIERLPRHRKMKPTYPFDKDFDFAPEVFLSARSAARLKGHGKG</sequence>
<keyword evidence="5" id="KW-1185">Reference proteome</keyword>
<comment type="similarity">
    <text evidence="1">Belongs to the peptidase M81 family.</text>
</comment>
<evidence type="ECO:0000259" key="3">
    <source>
        <dbReference type="Pfam" id="PF07364"/>
    </source>
</evidence>
<keyword evidence="1" id="KW-0645">Protease</keyword>
<name>A0A1T4SQ31_9HYPH</name>
<reference evidence="4 5" key="1">
    <citation type="submission" date="2017-02" db="EMBL/GenBank/DDBJ databases">
        <authorList>
            <person name="Peterson S.W."/>
        </authorList>
    </citation>
    <scope>NUCLEOTIDE SEQUENCE [LARGE SCALE GENOMIC DNA]</scope>
    <source>
        <strain evidence="4 5">USBA 369</strain>
    </source>
</reference>
<evidence type="ECO:0000313" key="4">
    <source>
        <dbReference type="EMBL" id="SKA29981.1"/>
    </source>
</evidence>
<feature type="domain" description="Microcystin LR degradation protein MlrC C-terminal" evidence="2">
    <location>
        <begin position="289"/>
        <end position="452"/>
    </location>
</feature>
<dbReference type="EMBL" id="FUXL01000012">
    <property type="protein sequence ID" value="SKA29981.1"/>
    <property type="molecule type" value="Genomic_DNA"/>
</dbReference>
<dbReference type="GO" id="GO:0006508">
    <property type="term" value="P:proteolysis"/>
    <property type="evidence" value="ECO:0007669"/>
    <property type="project" value="UniProtKB-KW"/>
</dbReference>
<dbReference type="RefSeq" id="WP_078709476.1">
    <property type="nucleotide sequence ID" value="NZ_FUXL01000012.1"/>
</dbReference>
<dbReference type="PIRSF" id="PIRSF012702">
    <property type="entry name" value="UCP012702"/>
    <property type="match status" value="1"/>
</dbReference>
<dbReference type="Pfam" id="PF07171">
    <property type="entry name" value="MlrC_C"/>
    <property type="match status" value="1"/>
</dbReference>
<dbReference type="Pfam" id="PF07364">
    <property type="entry name" value="DUF1485"/>
    <property type="match status" value="1"/>
</dbReference>
<feature type="domain" description="Microcystin LR degradation protein MlrC N-terminal" evidence="3">
    <location>
        <begin position="2"/>
        <end position="277"/>
    </location>
</feature>
<comment type="cofactor">
    <cofactor evidence="1">
        <name>Zn(2+)</name>
        <dbReference type="ChEBI" id="CHEBI:29105"/>
    </cofactor>
    <text evidence="1">Binds 1 zinc ion per subunit.</text>
</comment>
<evidence type="ECO:0000313" key="5">
    <source>
        <dbReference type="Proteomes" id="UP000190135"/>
    </source>
</evidence>
<accession>A0A1T4SQ31</accession>
<dbReference type="GO" id="GO:0046872">
    <property type="term" value="F:metal ion binding"/>
    <property type="evidence" value="ECO:0007669"/>
    <property type="project" value="UniProtKB-KW"/>
</dbReference>
<dbReference type="OrthoDB" id="9782658at2"/>
<comment type="function">
    <text evidence="1">Involved in peptidolytic degradation of cyclic heptapeptide hepatotoxin microcystin (MC).</text>
</comment>
<keyword evidence="1" id="KW-0378">Hydrolase</keyword>
<dbReference type="AlphaFoldDB" id="A0A1T4SQ31"/>
<gene>
    <name evidence="4" type="ORF">SAMN05428963_11293</name>
</gene>
<dbReference type="STRING" id="1365950.SAMN05428963_11293"/>
<keyword evidence="1" id="KW-0482">Metalloprotease</keyword>
<dbReference type="GO" id="GO:0008237">
    <property type="term" value="F:metallopeptidase activity"/>
    <property type="evidence" value="ECO:0007669"/>
    <property type="project" value="UniProtKB-KW"/>
</dbReference>